<dbReference type="PANTHER" id="PTHR22642">
    <property type="entry name" value="IMIDAZOLONEPROPIONASE"/>
    <property type="match status" value="1"/>
</dbReference>
<feature type="domain" description="Amidohydrolase 3" evidence="2">
    <location>
        <begin position="82"/>
        <end position="589"/>
    </location>
</feature>
<dbReference type="Gene3D" id="3.20.20.140">
    <property type="entry name" value="Metal-dependent hydrolases"/>
    <property type="match status" value="1"/>
</dbReference>
<dbReference type="PANTHER" id="PTHR22642:SF2">
    <property type="entry name" value="PROTEIN LONG AFTER FAR-RED 3"/>
    <property type="match status" value="1"/>
</dbReference>
<keyword evidence="1" id="KW-0812">Transmembrane</keyword>
<keyword evidence="1" id="KW-0472">Membrane</keyword>
<proteinExistence type="predicted"/>
<keyword evidence="4" id="KW-1185">Reference proteome</keyword>
<dbReference type="InterPro" id="IPR032466">
    <property type="entry name" value="Metal_Hydrolase"/>
</dbReference>
<dbReference type="EMBL" id="JABEXW010000167">
    <property type="protein sequence ID" value="KAF4969271.1"/>
    <property type="molecule type" value="Genomic_DNA"/>
</dbReference>
<dbReference type="InterPro" id="IPR033932">
    <property type="entry name" value="YtcJ-like"/>
</dbReference>
<dbReference type="InterPro" id="IPR013108">
    <property type="entry name" value="Amidohydro_3"/>
</dbReference>
<sequence length="595" mass="65279">MSVAGPLIRWGLILPLIVAAFAIAYRLQQPLTGSDKEHSVTYCYSSIRTHDSQQPEAQCFSVVDGVFTAVGSNDADQTAIDGYVIPGLWDGHGHLLQYGEFLHSVDLFGAQTLEEVRTRIKDYIAANPGAGSRDSWVRGVGWDQTFFGRMPTAVDIAEDPELSNIYLMLDRIDVHCTWVSQPVLDLLPPDLPEMVPGGEIVREPGLGVFCDNAMDLVTSIWPQPDRDFKARTVKSAMKRLNEVGLVGMHDAGATPDTLKLYNELSSGDDWTLRVYAMLECPQRNSYCPEEAVKFARDDDRFAVQSVKLFADGALGSWGSAMLDPYSDHPWTSGSLLINASALTDVTQRWAADGYQVNIHAIGDLANRNAVDALEAALVQQCLNEATAQGVSPSTSGQTAQESRDQIEARAACQSRHRFRIEHAQIIHPDDQRRILSLGIIPSIQPTHATSDMKYALSRLGPDRLSSSAYRMRSVLPARPILGSDFPVEPPNPFQGIYAAVARRSPHTGRGTDDSPEGWHTDEALSLDEAMWGFTGAPAHGAFLDGRAGIICEGALADWVVLDKPIESLDIEELRTIKVRETWVAGKKVYARPNDD</sequence>
<keyword evidence="1" id="KW-1133">Transmembrane helix</keyword>
<protein>
    <recommendedName>
        <fullName evidence="2">Amidohydrolase 3 domain-containing protein</fullName>
    </recommendedName>
</protein>
<reference evidence="3" key="1">
    <citation type="journal article" date="2020" name="BMC Genomics">
        <title>Correction to: Identification and distribution of gene clusters required for synthesis of sphingolipid metabolism inhibitors in diverse species of the filamentous fungus Fusarium.</title>
        <authorList>
            <person name="Kim H.S."/>
            <person name="Lohmar J.M."/>
            <person name="Busman M."/>
            <person name="Brown D.W."/>
            <person name="Naumann T.A."/>
            <person name="Divon H.H."/>
            <person name="Lysoe E."/>
            <person name="Uhlig S."/>
            <person name="Proctor R.H."/>
        </authorList>
    </citation>
    <scope>NUCLEOTIDE SEQUENCE</scope>
    <source>
        <strain evidence="3">NRRL 20472</strain>
    </source>
</reference>
<dbReference type="SUPFAM" id="SSF51556">
    <property type="entry name" value="Metallo-dependent hydrolases"/>
    <property type="match status" value="1"/>
</dbReference>
<dbReference type="CDD" id="cd01300">
    <property type="entry name" value="YtcJ_like"/>
    <property type="match status" value="1"/>
</dbReference>
<accession>A0A8H4XCL2</accession>
<dbReference type="Gene3D" id="3.10.310.70">
    <property type="match status" value="1"/>
</dbReference>
<dbReference type="GO" id="GO:0016810">
    <property type="term" value="F:hydrolase activity, acting on carbon-nitrogen (but not peptide) bonds"/>
    <property type="evidence" value="ECO:0007669"/>
    <property type="project" value="InterPro"/>
</dbReference>
<dbReference type="Pfam" id="PF07969">
    <property type="entry name" value="Amidohydro_3"/>
    <property type="match status" value="1"/>
</dbReference>
<dbReference type="OrthoDB" id="3501663at2759"/>
<dbReference type="Gene3D" id="2.30.40.10">
    <property type="entry name" value="Urease, subunit C, domain 1"/>
    <property type="match status" value="1"/>
</dbReference>
<evidence type="ECO:0000313" key="4">
    <source>
        <dbReference type="Proteomes" id="UP000622797"/>
    </source>
</evidence>
<reference evidence="3" key="2">
    <citation type="submission" date="2020-05" db="EMBL/GenBank/DDBJ databases">
        <authorList>
            <person name="Kim H.-S."/>
            <person name="Proctor R.H."/>
            <person name="Brown D.W."/>
        </authorList>
    </citation>
    <scope>NUCLEOTIDE SEQUENCE</scope>
    <source>
        <strain evidence="3">NRRL 20472</strain>
    </source>
</reference>
<gene>
    <name evidence="3" type="ORF">FSARC_3477</name>
</gene>
<evidence type="ECO:0000259" key="2">
    <source>
        <dbReference type="Pfam" id="PF07969"/>
    </source>
</evidence>
<name>A0A8H4XCL2_9HYPO</name>
<comment type="caution">
    <text evidence="3">The sequence shown here is derived from an EMBL/GenBank/DDBJ whole genome shotgun (WGS) entry which is preliminary data.</text>
</comment>
<dbReference type="SUPFAM" id="SSF51338">
    <property type="entry name" value="Composite domain of metallo-dependent hydrolases"/>
    <property type="match status" value="1"/>
</dbReference>
<dbReference type="Proteomes" id="UP000622797">
    <property type="component" value="Unassembled WGS sequence"/>
</dbReference>
<evidence type="ECO:0000313" key="3">
    <source>
        <dbReference type="EMBL" id="KAF4969271.1"/>
    </source>
</evidence>
<feature type="transmembrane region" description="Helical" evidence="1">
    <location>
        <begin position="7"/>
        <end position="27"/>
    </location>
</feature>
<dbReference type="InterPro" id="IPR011059">
    <property type="entry name" value="Metal-dep_hydrolase_composite"/>
</dbReference>
<evidence type="ECO:0000256" key="1">
    <source>
        <dbReference type="SAM" id="Phobius"/>
    </source>
</evidence>
<dbReference type="AlphaFoldDB" id="A0A8H4XCL2"/>
<organism evidence="3 4">
    <name type="scientific">Fusarium sarcochroum</name>
    <dbReference type="NCBI Taxonomy" id="1208366"/>
    <lineage>
        <taxon>Eukaryota</taxon>
        <taxon>Fungi</taxon>
        <taxon>Dikarya</taxon>
        <taxon>Ascomycota</taxon>
        <taxon>Pezizomycotina</taxon>
        <taxon>Sordariomycetes</taxon>
        <taxon>Hypocreomycetidae</taxon>
        <taxon>Hypocreales</taxon>
        <taxon>Nectriaceae</taxon>
        <taxon>Fusarium</taxon>
        <taxon>Fusarium lateritium species complex</taxon>
    </lineage>
</organism>